<organism evidence="1 2">
    <name type="scientific">Athelia psychrophila</name>
    <dbReference type="NCBI Taxonomy" id="1759441"/>
    <lineage>
        <taxon>Eukaryota</taxon>
        <taxon>Fungi</taxon>
        <taxon>Dikarya</taxon>
        <taxon>Basidiomycota</taxon>
        <taxon>Agaricomycotina</taxon>
        <taxon>Agaricomycetes</taxon>
        <taxon>Agaricomycetidae</taxon>
        <taxon>Atheliales</taxon>
        <taxon>Atheliaceae</taxon>
        <taxon>Athelia</taxon>
    </lineage>
</organism>
<proteinExistence type="predicted"/>
<keyword evidence="2" id="KW-1185">Reference proteome</keyword>
<dbReference type="Proteomes" id="UP000076532">
    <property type="component" value="Unassembled WGS sequence"/>
</dbReference>
<sequence>MDPLEGDEAENRAMVIFSAHGTSGGTVNNVNGNFAMGDHIEHVDIYNIYNIIPPDEVRERFRTMYPPGSPPNGRTTTNIIPIISLSLGLAQSHSPGASGPPTNQMAINACDPSSSATDPLIEIGVIVTIMDALIENPSLRHSVTLPETLASLQRILRLTELAVRVYEGTPLAHTISLAIIAETEYCRQLLMELLKKLSNCRLVLSAAMLYYIRQYIWSRTSECSASAGLNSKLRTCHTSFAACILALGR</sequence>
<dbReference type="AlphaFoldDB" id="A0A165XMV1"/>
<evidence type="ECO:0000313" key="2">
    <source>
        <dbReference type="Proteomes" id="UP000076532"/>
    </source>
</evidence>
<evidence type="ECO:0000313" key="1">
    <source>
        <dbReference type="EMBL" id="KZP08713.1"/>
    </source>
</evidence>
<gene>
    <name evidence="1" type="ORF">FIBSPDRAFT_254163</name>
</gene>
<accession>A0A165XMV1</accession>
<dbReference type="OrthoDB" id="10539835at2759"/>
<reference evidence="1 2" key="1">
    <citation type="journal article" date="2016" name="Mol. Biol. Evol.">
        <title>Comparative Genomics of Early-Diverging Mushroom-Forming Fungi Provides Insights into the Origins of Lignocellulose Decay Capabilities.</title>
        <authorList>
            <person name="Nagy L.G."/>
            <person name="Riley R."/>
            <person name="Tritt A."/>
            <person name="Adam C."/>
            <person name="Daum C."/>
            <person name="Floudas D."/>
            <person name="Sun H."/>
            <person name="Yadav J.S."/>
            <person name="Pangilinan J."/>
            <person name="Larsson K.H."/>
            <person name="Matsuura K."/>
            <person name="Barry K."/>
            <person name="Labutti K."/>
            <person name="Kuo R."/>
            <person name="Ohm R.A."/>
            <person name="Bhattacharya S.S."/>
            <person name="Shirouzu T."/>
            <person name="Yoshinaga Y."/>
            <person name="Martin F.M."/>
            <person name="Grigoriev I.V."/>
            <person name="Hibbett D.S."/>
        </authorList>
    </citation>
    <scope>NUCLEOTIDE SEQUENCE [LARGE SCALE GENOMIC DNA]</scope>
    <source>
        <strain evidence="1 2">CBS 109695</strain>
    </source>
</reference>
<protein>
    <submittedName>
        <fullName evidence="1">Uncharacterized protein</fullName>
    </submittedName>
</protein>
<name>A0A165XMV1_9AGAM</name>
<dbReference type="EMBL" id="KV417715">
    <property type="protein sequence ID" value="KZP08713.1"/>
    <property type="molecule type" value="Genomic_DNA"/>
</dbReference>